<evidence type="ECO:0000256" key="3">
    <source>
        <dbReference type="ARBA" id="ARBA00023163"/>
    </source>
</evidence>
<feature type="compositionally biased region" description="Low complexity" evidence="6">
    <location>
        <begin position="1131"/>
        <end position="1145"/>
    </location>
</feature>
<keyword evidence="4" id="KW-0539">Nucleus</keyword>
<reference evidence="10 11" key="1">
    <citation type="journal article" date="2024" name="G3 (Bethesda)">
        <title>Genome assembly of Hibiscus sabdariffa L. provides insights into metabolisms of medicinal natural products.</title>
        <authorList>
            <person name="Kim T."/>
        </authorList>
    </citation>
    <scope>NUCLEOTIDE SEQUENCE [LARGE SCALE GENOMIC DNA]</scope>
    <source>
        <strain evidence="10">TK-2024</strain>
        <tissue evidence="10">Old leaves</tissue>
    </source>
</reference>
<dbReference type="PROSITE" id="PS51745">
    <property type="entry name" value="PB1"/>
    <property type="match status" value="1"/>
</dbReference>
<dbReference type="SMART" id="SM00355">
    <property type="entry name" value="ZnF_C2H2"/>
    <property type="match status" value="3"/>
</dbReference>
<sequence>MNGNADSDPEFRFLSSVTQHNIPDFPSPSSNAVSHDPKPRKKRSKLIKIDVGGFPTCSSTVPRPKYTKKPDPNAPKITPPCSECGKKFWSWKALFGHMRCHPERQWRGINPPPNHFRPVKPTNNVEALMTEEEREIAASLLMLANGTPTRESECGTSYQPGVQETEPSAEHLGANLRFECSSCKKVFGSRQALGSHRATHKNIKGCFTITKSDGCDVEAHSGDDDGTARENAEDNNKLMVVWGHKCSICLKVFSSGQALGGHKRCHWEKGDETTLNQGLNLLTEKEDCGLDLNLPAPVENDSSSSSLALDLSTQTNRPKVPIWVFSHRFFLKLPFSIPAKETFPGNSSFCSSSLLCFCVSGRDRVYCSNLICIGSDRSEFVDMEGDGDAGPGGFTPNSTYSDAAMDLDFMDELLFEGCWLETNDGFNLMQPGLSTANGNVDCDMVPFSVNSHQMHRGETETPVSPRFCMTIEDLYASQSPNGAADGNASSLSQPGSFIVQGTELGSRWWIGPSAESGSFSSVKERLIQVIGYLKESTKDRDVLIQIWVPVKREGKHVLTTEGQPYSLNTNCRSLEIFRDVSKSYNFPADEDSKESVGLPGRAFLGKLPEWTPDVRFFGSDEYPRISFAREHNVGGSLALPVFERATGTCLGVVEVVTTTQKINYRPELEHVCKALEAVDLRSSPNFTPPNVEACNEWYQAALPEIAEVLRSVCKTYNLPLGLTWAPCLSQGKNGCRHSDENFYHCVSTVDAACFVADKDFSDFLEACSEHHLFRGQGVVGRAFTTNKQCFATDITVFSKTNYPLSHHARMLGLRGAVAIPLRSIFTRSVEFVLELFLPNDCHDSEAQKQMLNSLSGFMQQACQSLHVVVDKELEEEVILPVKEMVVASDGSSDKGETQFTPKENSPEESSWIAHVAEAQQKGKNVSVSWEYQKEEPKEEFNVTTCTEDNQQELHNKEVLSDFQQLHQNAESKASVEAGGGDSASSGGRYVSGGKRPGEKRRTKMEKTISLEVIQQYFAGSLKDAAKSIGVCPTTLKRICRQHGITRWPSRKIKKVGHSLKKLQLVIDSVQGAEGAIQIGSFYSRFPELSSPNHSGDGPSSSLKIGNHSKPSEPQLENCTFSQGDAAPKSPPSSCSHSSGSTTCRSMGAKQQNTSTNNLCNADGLPVEDPGGAMKRAHSVAELHSLNQEEPKLIARSQSHKTFCELPILETQPPLPKSGGQNLRAGGAFRVKAMCGEAKIRFSLQPSWGFRELQQEIAKRFNIEDVSRVDLKYLDDDSEWVLLTCDADLEECIDIHRSSEIQTIKISLHQASHSNFGSLFGSSAPL</sequence>
<feature type="domain" description="C2H2-type" evidence="7">
    <location>
        <begin position="244"/>
        <end position="266"/>
    </location>
</feature>
<feature type="domain" description="C2H2-type" evidence="7">
    <location>
        <begin position="79"/>
        <end position="106"/>
    </location>
</feature>
<feature type="compositionally biased region" description="Polar residues" evidence="6">
    <location>
        <begin position="15"/>
        <end position="33"/>
    </location>
</feature>
<keyword evidence="2" id="KW-0238">DNA-binding</keyword>
<keyword evidence="11" id="KW-1185">Reference proteome</keyword>
<proteinExistence type="predicted"/>
<dbReference type="SUPFAM" id="SSF57667">
    <property type="entry name" value="beta-beta-alpha zinc fingers"/>
    <property type="match status" value="1"/>
</dbReference>
<feature type="compositionally biased region" description="Polar residues" evidence="6">
    <location>
        <begin position="1148"/>
        <end position="1157"/>
    </location>
</feature>
<gene>
    <name evidence="10" type="ORF">V6N11_080708</name>
</gene>
<dbReference type="Pfam" id="PF22922">
    <property type="entry name" value="GAF_NLP"/>
    <property type="match status" value="2"/>
</dbReference>
<dbReference type="SMART" id="SM00666">
    <property type="entry name" value="PB1"/>
    <property type="match status" value="1"/>
</dbReference>
<dbReference type="InterPro" id="IPR003035">
    <property type="entry name" value="RWP-RK_dom"/>
</dbReference>
<feature type="region of interest" description="Disordered" evidence="6">
    <location>
        <begin position="1"/>
        <end position="47"/>
    </location>
</feature>
<dbReference type="Pfam" id="PF02042">
    <property type="entry name" value="RWP-RK"/>
    <property type="match status" value="1"/>
</dbReference>
<evidence type="ECO:0000256" key="1">
    <source>
        <dbReference type="ARBA" id="ARBA00023015"/>
    </source>
</evidence>
<comment type="caution">
    <text evidence="10">The sequence shown here is derived from an EMBL/GenBank/DDBJ whole genome shotgun (WGS) entry which is preliminary data.</text>
</comment>
<dbReference type="CDD" id="cd06407">
    <property type="entry name" value="PB1_NLP"/>
    <property type="match status" value="1"/>
</dbReference>
<organism evidence="10 11">
    <name type="scientific">Hibiscus sabdariffa</name>
    <name type="common">roselle</name>
    <dbReference type="NCBI Taxonomy" id="183260"/>
    <lineage>
        <taxon>Eukaryota</taxon>
        <taxon>Viridiplantae</taxon>
        <taxon>Streptophyta</taxon>
        <taxon>Embryophyta</taxon>
        <taxon>Tracheophyta</taxon>
        <taxon>Spermatophyta</taxon>
        <taxon>Magnoliopsida</taxon>
        <taxon>eudicotyledons</taxon>
        <taxon>Gunneridae</taxon>
        <taxon>Pentapetalae</taxon>
        <taxon>rosids</taxon>
        <taxon>malvids</taxon>
        <taxon>Malvales</taxon>
        <taxon>Malvaceae</taxon>
        <taxon>Malvoideae</taxon>
        <taxon>Hibiscus</taxon>
    </lineage>
</organism>
<dbReference type="PROSITE" id="PS50157">
    <property type="entry name" value="ZINC_FINGER_C2H2_2"/>
    <property type="match status" value="3"/>
</dbReference>
<name>A0ABR2QHN5_9ROSI</name>
<dbReference type="PANTHER" id="PTHR32002:SF46">
    <property type="entry name" value="PROTEIN NLP2"/>
    <property type="match status" value="1"/>
</dbReference>
<dbReference type="PROSITE" id="PS00028">
    <property type="entry name" value="ZINC_FINGER_C2H2_1"/>
    <property type="match status" value="3"/>
</dbReference>
<dbReference type="PROSITE" id="PS51519">
    <property type="entry name" value="RWP_RK"/>
    <property type="match status" value="1"/>
</dbReference>
<dbReference type="EMBL" id="JBBPBN010000037">
    <property type="protein sequence ID" value="KAK9000205.1"/>
    <property type="molecule type" value="Genomic_DNA"/>
</dbReference>
<dbReference type="Gene3D" id="3.30.160.60">
    <property type="entry name" value="Classic Zinc Finger"/>
    <property type="match status" value="1"/>
</dbReference>
<feature type="domain" description="PB1" evidence="9">
    <location>
        <begin position="1227"/>
        <end position="1310"/>
    </location>
</feature>
<dbReference type="InterPro" id="IPR055081">
    <property type="entry name" value="NLP1-9_GAF"/>
</dbReference>
<dbReference type="Gene3D" id="3.10.20.90">
    <property type="entry name" value="Phosphatidylinositol 3-kinase Catalytic Subunit, Chain A, domain 1"/>
    <property type="match status" value="1"/>
</dbReference>
<evidence type="ECO:0000256" key="5">
    <source>
        <dbReference type="PROSITE-ProRule" id="PRU00042"/>
    </source>
</evidence>
<feature type="region of interest" description="Disordered" evidence="6">
    <location>
        <begin position="1089"/>
        <end position="1157"/>
    </location>
</feature>
<evidence type="ECO:0000259" key="9">
    <source>
        <dbReference type="PROSITE" id="PS51745"/>
    </source>
</evidence>
<dbReference type="InterPro" id="IPR036236">
    <property type="entry name" value="Znf_C2H2_sf"/>
</dbReference>
<feature type="region of interest" description="Disordered" evidence="6">
    <location>
        <begin position="969"/>
        <end position="1003"/>
    </location>
</feature>
<keyword evidence="5" id="KW-0862">Zinc</keyword>
<dbReference type="InterPro" id="IPR034891">
    <property type="entry name" value="PB1_NLP"/>
</dbReference>
<keyword evidence="5" id="KW-0479">Metal-binding</keyword>
<dbReference type="Proteomes" id="UP001396334">
    <property type="component" value="Unassembled WGS sequence"/>
</dbReference>
<protein>
    <submittedName>
        <fullName evidence="10">Uncharacterized protein</fullName>
    </submittedName>
</protein>
<keyword evidence="5" id="KW-0863">Zinc-finger</keyword>
<evidence type="ECO:0000256" key="4">
    <source>
        <dbReference type="ARBA" id="ARBA00023242"/>
    </source>
</evidence>
<evidence type="ECO:0000256" key="2">
    <source>
        <dbReference type="ARBA" id="ARBA00023125"/>
    </source>
</evidence>
<evidence type="ECO:0000259" key="7">
    <source>
        <dbReference type="PROSITE" id="PS50157"/>
    </source>
</evidence>
<dbReference type="SUPFAM" id="SSF54277">
    <property type="entry name" value="CAD &amp; PB1 domains"/>
    <property type="match status" value="1"/>
</dbReference>
<dbReference type="InterPro" id="IPR000270">
    <property type="entry name" value="PB1_dom"/>
</dbReference>
<evidence type="ECO:0000313" key="11">
    <source>
        <dbReference type="Proteomes" id="UP001396334"/>
    </source>
</evidence>
<dbReference type="Pfam" id="PF13912">
    <property type="entry name" value="zf-C2H2_6"/>
    <property type="match status" value="3"/>
</dbReference>
<feature type="compositionally biased region" description="Polar residues" evidence="6">
    <location>
        <begin position="1089"/>
        <end position="1103"/>
    </location>
</feature>
<dbReference type="Pfam" id="PF00564">
    <property type="entry name" value="PB1"/>
    <property type="match status" value="1"/>
</dbReference>
<keyword evidence="1" id="KW-0805">Transcription regulation</keyword>
<dbReference type="InterPro" id="IPR053793">
    <property type="entry name" value="PB1-like"/>
</dbReference>
<keyword evidence="3" id="KW-0804">Transcription</keyword>
<dbReference type="InterPro" id="IPR013087">
    <property type="entry name" value="Znf_C2H2_type"/>
</dbReference>
<dbReference type="InterPro" id="IPR045012">
    <property type="entry name" value="NLP"/>
</dbReference>
<feature type="domain" description="C2H2-type" evidence="7">
    <location>
        <begin position="178"/>
        <end position="205"/>
    </location>
</feature>
<dbReference type="PANTHER" id="PTHR32002">
    <property type="entry name" value="PROTEIN NLP8"/>
    <property type="match status" value="1"/>
</dbReference>
<evidence type="ECO:0000313" key="10">
    <source>
        <dbReference type="EMBL" id="KAK9000205.1"/>
    </source>
</evidence>
<accession>A0ABR2QHN5</accession>
<feature type="region of interest" description="Disordered" evidence="6">
    <location>
        <begin position="888"/>
        <end position="909"/>
    </location>
</feature>
<evidence type="ECO:0000259" key="8">
    <source>
        <dbReference type="PROSITE" id="PS51519"/>
    </source>
</evidence>
<evidence type="ECO:0000256" key="6">
    <source>
        <dbReference type="SAM" id="MobiDB-lite"/>
    </source>
</evidence>
<feature type="domain" description="RWP-RK" evidence="8">
    <location>
        <begin position="994"/>
        <end position="1075"/>
    </location>
</feature>